<dbReference type="Proteomes" id="UP000770661">
    <property type="component" value="Unassembled WGS sequence"/>
</dbReference>
<comment type="caution">
    <text evidence="2">The sequence shown here is derived from an EMBL/GenBank/DDBJ whole genome shotgun (WGS) entry which is preliminary data.</text>
</comment>
<feature type="region of interest" description="Disordered" evidence="1">
    <location>
        <begin position="37"/>
        <end position="81"/>
    </location>
</feature>
<name>A0A8J4YF06_CHIOP</name>
<feature type="compositionally biased region" description="Polar residues" evidence="1">
    <location>
        <begin position="69"/>
        <end position="78"/>
    </location>
</feature>
<evidence type="ECO:0000256" key="1">
    <source>
        <dbReference type="SAM" id="MobiDB-lite"/>
    </source>
</evidence>
<proteinExistence type="predicted"/>
<organism evidence="2 3">
    <name type="scientific">Chionoecetes opilio</name>
    <name type="common">Atlantic snow crab</name>
    <name type="synonym">Cancer opilio</name>
    <dbReference type="NCBI Taxonomy" id="41210"/>
    <lineage>
        <taxon>Eukaryota</taxon>
        <taxon>Metazoa</taxon>
        <taxon>Ecdysozoa</taxon>
        <taxon>Arthropoda</taxon>
        <taxon>Crustacea</taxon>
        <taxon>Multicrustacea</taxon>
        <taxon>Malacostraca</taxon>
        <taxon>Eumalacostraca</taxon>
        <taxon>Eucarida</taxon>
        <taxon>Decapoda</taxon>
        <taxon>Pleocyemata</taxon>
        <taxon>Brachyura</taxon>
        <taxon>Eubrachyura</taxon>
        <taxon>Majoidea</taxon>
        <taxon>Majidae</taxon>
        <taxon>Chionoecetes</taxon>
    </lineage>
</organism>
<evidence type="ECO:0000313" key="3">
    <source>
        <dbReference type="Proteomes" id="UP000770661"/>
    </source>
</evidence>
<evidence type="ECO:0000313" key="2">
    <source>
        <dbReference type="EMBL" id="KAG0726022.1"/>
    </source>
</evidence>
<feature type="compositionally biased region" description="Polar residues" evidence="1">
    <location>
        <begin position="37"/>
        <end position="54"/>
    </location>
</feature>
<sequence>MHRCLSNRRTRLPIWPIFRVHQAMGGTHLCALKNREVSSSTNEKATRDTLSTPVKHSLGCKDTWPGHPATTTQQTSVKVTRVPSPHSGIIYTSLQYCVDKSVKMSEERGGERPKITRKGQANREVD</sequence>
<keyword evidence="3" id="KW-1185">Reference proteome</keyword>
<dbReference type="EMBL" id="JACEEZ010004931">
    <property type="protein sequence ID" value="KAG0726022.1"/>
    <property type="molecule type" value="Genomic_DNA"/>
</dbReference>
<reference evidence="2" key="1">
    <citation type="submission" date="2020-07" db="EMBL/GenBank/DDBJ databases">
        <title>The High-quality genome of the commercially important snow crab, Chionoecetes opilio.</title>
        <authorList>
            <person name="Jeong J.-H."/>
            <person name="Ryu S."/>
        </authorList>
    </citation>
    <scope>NUCLEOTIDE SEQUENCE</scope>
    <source>
        <strain evidence="2">MADBK_172401_WGS</strain>
        <tissue evidence="2">Digestive gland</tissue>
    </source>
</reference>
<feature type="region of interest" description="Disordered" evidence="1">
    <location>
        <begin position="103"/>
        <end position="126"/>
    </location>
</feature>
<gene>
    <name evidence="2" type="ORF">GWK47_037437</name>
</gene>
<accession>A0A8J4YF06</accession>
<dbReference type="AlphaFoldDB" id="A0A8J4YF06"/>
<feature type="compositionally biased region" description="Basic and acidic residues" evidence="1">
    <location>
        <begin position="103"/>
        <end position="114"/>
    </location>
</feature>
<protein>
    <submittedName>
        <fullName evidence="2">Uncharacterized protein</fullName>
    </submittedName>
</protein>